<dbReference type="NCBIfam" id="TIGR01179">
    <property type="entry name" value="galE"/>
    <property type="match status" value="1"/>
</dbReference>
<evidence type="ECO:0000256" key="4">
    <source>
        <dbReference type="ARBA" id="ARBA00007637"/>
    </source>
</evidence>
<dbReference type="InterPro" id="IPR036291">
    <property type="entry name" value="NAD(P)-bd_dom_sf"/>
</dbReference>
<keyword evidence="12" id="KW-1185">Reference proteome</keyword>
<dbReference type="PANTHER" id="PTHR43725:SF47">
    <property type="entry name" value="UDP-GLUCOSE 4-EPIMERASE"/>
    <property type="match status" value="1"/>
</dbReference>
<organism evidence="11 12">
    <name type="scientific">Ideonella margarita</name>
    <dbReference type="NCBI Taxonomy" id="2984191"/>
    <lineage>
        <taxon>Bacteria</taxon>
        <taxon>Pseudomonadati</taxon>
        <taxon>Pseudomonadota</taxon>
        <taxon>Betaproteobacteria</taxon>
        <taxon>Burkholderiales</taxon>
        <taxon>Sphaerotilaceae</taxon>
        <taxon>Ideonella</taxon>
    </lineage>
</organism>
<evidence type="ECO:0000256" key="3">
    <source>
        <dbReference type="ARBA" id="ARBA00004947"/>
    </source>
</evidence>
<evidence type="ECO:0000256" key="1">
    <source>
        <dbReference type="ARBA" id="ARBA00000083"/>
    </source>
</evidence>
<reference evidence="11 12" key="1">
    <citation type="submission" date="2024-04" db="EMBL/GenBank/DDBJ databases">
        <title>Novel species of the genus Ideonella isolated from streams.</title>
        <authorList>
            <person name="Lu H."/>
        </authorList>
    </citation>
    <scope>NUCLEOTIDE SEQUENCE [LARGE SCALE GENOMIC DNA]</scope>
    <source>
        <strain evidence="11 12">LYT19W</strain>
    </source>
</reference>
<evidence type="ECO:0000259" key="10">
    <source>
        <dbReference type="Pfam" id="PF16363"/>
    </source>
</evidence>
<comment type="pathway">
    <text evidence="3 9">Carbohydrate metabolism; galactose metabolism.</text>
</comment>
<name>A0ABU9C6F2_9BURK</name>
<dbReference type="RefSeq" id="WP_341399777.1">
    <property type="nucleotide sequence ID" value="NZ_JBBUTI010000009.1"/>
</dbReference>
<evidence type="ECO:0000313" key="12">
    <source>
        <dbReference type="Proteomes" id="UP001379945"/>
    </source>
</evidence>
<evidence type="ECO:0000256" key="9">
    <source>
        <dbReference type="RuleBase" id="RU366046"/>
    </source>
</evidence>
<comment type="cofactor">
    <cofactor evidence="2 9">
        <name>NAD(+)</name>
        <dbReference type="ChEBI" id="CHEBI:57540"/>
    </cofactor>
</comment>
<evidence type="ECO:0000256" key="2">
    <source>
        <dbReference type="ARBA" id="ARBA00001911"/>
    </source>
</evidence>
<dbReference type="EMBL" id="JBBUTI010000009">
    <property type="protein sequence ID" value="MEK8047470.1"/>
    <property type="molecule type" value="Genomic_DNA"/>
</dbReference>
<dbReference type="Proteomes" id="UP001379945">
    <property type="component" value="Unassembled WGS sequence"/>
</dbReference>
<dbReference type="SUPFAM" id="SSF51735">
    <property type="entry name" value="NAD(P)-binding Rossmann-fold domains"/>
    <property type="match status" value="1"/>
</dbReference>
<dbReference type="CDD" id="cd05247">
    <property type="entry name" value="UDP_G4E_1_SDR_e"/>
    <property type="match status" value="1"/>
</dbReference>
<dbReference type="Gene3D" id="3.90.25.10">
    <property type="entry name" value="UDP-galactose 4-epimerase, domain 1"/>
    <property type="match status" value="1"/>
</dbReference>
<protein>
    <recommendedName>
        <fullName evidence="6 9">UDP-glucose 4-epimerase</fullName>
        <ecNumber evidence="5 9">5.1.3.2</ecNumber>
    </recommendedName>
</protein>
<evidence type="ECO:0000256" key="8">
    <source>
        <dbReference type="ARBA" id="ARBA00023235"/>
    </source>
</evidence>
<sequence>MSRKVLVTGGAGYIGSITCVQLLAAGWQPVVFDNFSNSQPRVLDHIAALTGVQVPLVQADVRDAAALATVFSQHDIHAVVHLAGLKAVGESVRQPLAYQDTNVTGTQRLAQAMAAAGVKRLVFSSSATVYGEPEGLPLVEGMRCAPQNPYGRTKWHCEQLLADVCAADADWAVTCLRYFNPVGAHPSGELGEDPRGVPNNLMPFMAQVAVGRQPLLRVFGNDYLTPDGTGVRDYLHVMDLADGHVAAVTALDAQKGFEVFNLGTGTGVSVLQLKASFEQACGQTLPTVFADRRPGDVAANWADPSRARNALGWQARRSLQDMCDDTWRWQSRYPQGFDTAHPDSSETA</sequence>
<dbReference type="InterPro" id="IPR005886">
    <property type="entry name" value="UDP_G4E"/>
</dbReference>
<dbReference type="NCBIfam" id="NF007956">
    <property type="entry name" value="PRK10675.1"/>
    <property type="match status" value="1"/>
</dbReference>
<keyword evidence="9" id="KW-0119">Carbohydrate metabolism</keyword>
<dbReference type="EC" id="5.1.3.2" evidence="5 9"/>
<feature type="domain" description="NAD(P)-binding" evidence="10">
    <location>
        <begin position="6"/>
        <end position="326"/>
    </location>
</feature>
<evidence type="ECO:0000313" key="11">
    <source>
        <dbReference type="EMBL" id="MEK8047470.1"/>
    </source>
</evidence>
<dbReference type="Pfam" id="PF16363">
    <property type="entry name" value="GDP_Man_Dehyd"/>
    <property type="match status" value="1"/>
</dbReference>
<evidence type="ECO:0000256" key="7">
    <source>
        <dbReference type="ARBA" id="ARBA00023027"/>
    </source>
</evidence>
<dbReference type="PRINTS" id="PR01713">
    <property type="entry name" value="NUCEPIMERASE"/>
</dbReference>
<comment type="similarity">
    <text evidence="4 9">Belongs to the NAD(P)-dependent epimerase/dehydratase family.</text>
</comment>
<keyword evidence="7 9" id="KW-0520">NAD</keyword>
<comment type="caution">
    <text evidence="11">The sequence shown here is derived from an EMBL/GenBank/DDBJ whole genome shotgun (WGS) entry which is preliminary data.</text>
</comment>
<proteinExistence type="inferred from homology"/>
<accession>A0ABU9C6F2</accession>
<dbReference type="PANTHER" id="PTHR43725">
    <property type="entry name" value="UDP-GLUCOSE 4-EPIMERASE"/>
    <property type="match status" value="1"/>
</dbReference>
<keyword evidence="8 9" id="KW-0413">Isomerase</keyword>
<comment type="catalytic activity">
    <reaction evidence="1 9">
        <text>UDP-alpha-D-glucose = UDP-alpha-D-galactose</text>
        <dbReference type="Rhea" id="RHEA:22168"/>
        <dbReference type="ChEBI" id="CHEBI:58885"/>
        <dbReference type="ChEBI" id="CHEBI:66914"/>
        <dbReference type="EC" id="5.1.3.2"/>
    </reaction>
</comment>
<gene>
    <name evidence="11" type="primary">galE</name>
    <name evidence="11" type="ORF">AACH00_13995</name>
</gene>
<dbReference type="InterPro" id="IPR016040">
    <property type="entry name" value="NAD(P)-bd_dom"/>
</dbReference>
<evidence type="ECO:0000256" key="6">
    <source>
        <dbReference type="ARBA" id="ARBA00018569"/>
    </source>
</evidence>
<dbReference type="GO" id="GO:0003978">
    <property type="term" value="F:UDP-glucose 4-epimerase activity"/>
    <property type="evidence" value="ECO:0007669"/>
    <property type="project" value="UniProtKB-EC"/>
</dbReference>
<evidence type="ECO:0000256" key="5">
    <source>
        <dbReference type="ARBA" id="ARBA00013189"/>
    </source>
</evidence>
<comment type="subunit">
    <text evidence="9">Homodimer.</text>
</comment>
<dbReference type="Gene3D" id="3.40.50.720">
    <property type="entry name" value="NAD(P)-binding Rossmann-like Domain"/>
    <property type="match status" value="1"/>
</dbReference>